<dbReference type="NCBIfam" id="NF033749">
    <property type="entry name" value="bact_hemeryth"/>
    <property type="match status" value="1"/>
</dbReference>
<evidence type="ECO:0000256" key="2">
    <source>
        <dbReference type="ARBA" id="ARBA00022621"/>
    </source>
</evidence>
<dbReference type="GO" id="GO:0046872">
    <property type="term" value="F:metal ion binding"/>
    <property type="evidence" value="ECO:0007669"/>
    <property type="project" value="UniProtKB-KW"/>
</dbReference>
<name>A0A1H6HR59_MAGFU</name>
<evidence type="ECO:0000256" key="4">
    <source>
        <dbReference type="ARBA" id="ARBA00023004"/>
    </source>
</evidence>
<feature type="domain" description="Hemerythrin-like" evidence="5">
    <location>
        <begin position="14"/>
        <end position="131"/>
    </location>
</feature>
<dbReference type="InterPro" id="IPR050669">
    <property type="entry name" value="Hemerythrin"/>
</dbReference>
<proteinExistence type="inferred from homology"/>
<sequence length="140" mass="15770">MKAMTIEWDSNLETGVAEVDGDHRNLVRLINDLDTMLSQGVDPARFGEVIDTLIDYAENHFRREEEMLERLGYPGVADHAESHVGFALRLGTMVAGCIIAPGPDSIASLRDHLHSWLIDHILLEDMRYAPFVRERQSPTS</sequence>
<dbReference type="Proteomes" id="UP000182983">
    <property type="component" value="Unassembled WGS sequence"/>
</dbReference>
<dbReference type="InterPro" id="IPR016131">
    <property type="entry name" value="Haemerythrin_Fe_BS"/>
</dbReference>
<evidence type="ECO:0000256" key="1">
    <source>
        <dbReference type="ARBA" id="ARBA00010587"/>
    </source>
</evidence>
<dbReference type="SUPFAM" id="SSF47188">
    <property type="entry name" value="Hemerythrin-like"/>
    <property type="match status" value="1"/>
</dbReference>
<dbReference type="AlphaFoldDB" id="A0A1H6HR59"/>
<organism evidence="6 7">
    <name type="scientific">Magnetospirillum fulvum</name>
    <name type="common">Rhodospirillum fulvum</name>
    <dbReference type="NCBI Taxonomy" id="1082"/>
    <lineage>
        <taxon>Bacteria</taxon>
        <taxon>Pseudomonadati</taxon>
        <taxon>Pseudomonadota</taxon>
        <taxon>Alphaproteobacteria</taxon>
        <taxon>Rhodospirillales</taxon>
        <taxon>Rhodospirillaceae</taxon>
        <taxon>Magnetospirillum</taxon>
    </lineage>
</organism>
<dbReference type="Gene3D" id="1.20.120.50">
    <property type="entry name" value="Hemerythrin-like"/>
    <property type="match status" value="1"/>
</dbReference>
<evidence type="ECO:0000313" key="6">
    <source>
        <dbReference type="EMBL" id="SEH38422.1"/>
    </source>
</evidence>
<dbReference type="PANTHER" id="PTHR37164:SF1">
    <property type="entry name" value="BACTERIOHEMERYTHRIN"/>
    <property type="match status" value="1"/>
</dbReference>
<keyword evidence="2" id="KW-0561">Oxygen transport</keyword>
<dbReference type="PANTHER" id="PTHR37164">
    <property type="entry name" value="BACTERIOHEMERYTHRIN"/>
    <property type="match status" value="1"/>
</dbReference>
<keyword evidence="7" id="KW-1185">Reference proteome</keyword>
<dbReference type="EMBL" id="FNWO01000007">
    <property type="protein sequence ID" value="SEH38422.1"/>
    <property type="molecule type" value="Genomic_DNA"/>
</dbReference>
<evidence type="ECO:0000313" key="7">
    <source>
        <dbReference type="Proteomes" id="UP000182983"/>
    </source>
</evidence>
<keyword evidence="4" id="KW-0408">Iron</keyword>
<evidence type="ECO:0000256" key="3">
    <source>
        <dbReference type="ARBA" id="ARBA00022723"/>
    </source>
</evidence>
<dbReference type="CDD" id="cd12107">
    <property type="entry name" value="Hemerythrin"/>
    <property type="match status" value="1"/>
</dbReference>
<dbReference type="InterPro" id="IPR012312">
    <property type="entry name" value="Hemerythrin-like"/>
</dbReference>
<dbReference type="InterPro" id="IPR012827">
    <property type="entry name" value="Hemerythrin_metal-bd"/>
</dbReference>
<protein>
    <submittedName>
        <fullName evidence="6">Hemerythrin</fullName>
    </submittedName>
</protein>
<gene>
    <name evidence="6" type="ORF">SAMN04244559_02061</name>
</gene>
<keyword evidence="3" id="KW-0479">Metal-binding</keyword>
<dbReference type="InterPro" id="IPR035938">
    <property type="entry name" value="Hemerythrin-like_sf"/>
</dbReference>
<dbReference type="NCBIfam" id="TIGR02481">
    <property type="entry name" value="hemeryth_dom"/>
    <property type="match status" value="1"/>
</dbReference>
<dbReference type="PROSITE" id="PS00550">
    <property type="entry name" value="HEMERYTHRINS"/>
    <property type="match status" value="1"/>
</dbReference>
<accession>A0A1H6HR59</accession>
<reference evidence="7" key="1">
    <citation type="submission" date="2016-10" db="EMBL/GenBank/DDBJ databases">
        <authorList>
            <person name="Varghese N."/>
            <person name="Submissions S."/>
        </authorList>
    </citation>
    <scope>NUCLEOTIDE SEQUENCE [LARGE SCALE GENOMIC DNA]</scope>
    <source>
        <strain evidence="7">DSM 13234</strain>
    </source>
</reference>
<keyword evidence="2" id="KW-0813">Transport</keyword>
<dbReference type="Pfam" id="PF01814">
    <property type="entry name" value="Hemerythrin"/>
    <property type="match status" value="1"/>
</dbReference>
<comment type="similarity">
    <text evidence="1">Belongs to the hemerythrin family.</text>
</comment>
<evidence type="ECO:0000259" key="5">
    <source>
        <dbReference type="Pfam" id="PF01814"/>
    </source>
</evidence>
<dbReference type="GO" id="GO:0005344">
    <property type="term" value="F:oxygen carrier activity"/>
    <property type="evidence" value="ECO:0007669"/>
    <property type="project" value="UniProtKB-KW"/>
</dbReference>